<comment type="caution">
    <text evidence="1">The sequence shown here is derived from an EMBL/GenBank/DDBJ whole genome shotgun (WGS) entry which is preliminary data.</text>
</comment>
<name>A0ABS9H8B1_9ACTN</name>
<keyword evidence="2" id="KW-1185">Reference proteome</keyword>
<protein>
    <submittedName>
        <fullName evidence="1">Uncharacterized protein</fullName>
    </submittedName>
</protein>
<reference evidence="1 2" key="1">
    <citation type="submission" date="2022-01" db="EMBL/GenBank/DDBJ databases">
        <title>Nocardioides sp. nov., an actinomycete isolated from mining soil.</title>
        <authorList>
            <person name="Liu L."/>
        </authorList>
    </citation>
    <scope>NUCLEOTIDE SEQUENCE [LARGE SCALE GENOMIC DNA]</scope>
    <source>
        <strain evidence="1 2">KLBMP 9356</strain>
    </source>
</reference>
<proteinExistence type="predicted"/>
<evidence type="ECO:0000313" key="1">
    <source>
        <dbReference type="EMBL" id="MCF6376341.1"/>
    </source>
</evidence>
<dbReference type="EMBL" id="JAKJHZ010000003">
    <property type="protein sequence ID" value="MCF6376341.1"/>
    <property type="molecule type" value="Genomic_DNA"/>
</dbReference>
<sequence>MLVAARKWLLALVELSEPLGEGPDVLDPELLPVEYDDAAIAEYMGEVSWHNGGEDES</sequence>
<gene>
    <name evidence="1" type="ORF">L2K70_01845</name>
</gene>
<dbReference type="Proteomes" id="UP001201161">
    <property type="component" value="Unassembled WGS sequence"/>
</dbReference>
<organism evidence="1 2">
    <name type="scientific">Nocardioides potassii</name>
    <dbReference type="NCBI Taxonomy" id="2911371"/>
    <lineage>
        <taxon>Bacteria</taxon>
        <taxon>Bacillati</taxon>
        <taxon>Actinomycetota</taxon>
        <taxon>Actinomycetes</taxon>
        <taxon>Propionibacteriales</taxon>
        <taxon>Nocardioidaceae</taxon>
        <taxon>Nocardioides</taxon>
    </lineage>
</organism>
<accession>A0ABS9H8B1</accession>
<evidence type="ECO:0000313" key="2">
    <source>
        <dbReference type="Proteomes" id="UP001201161"/>
    </source>
</evidence>
<dbReference type="RefSeq" id="WP_236398168.1">
    <property type="nucleotide sequence ID" value="NZ_JAKJHZ010000003.1"/>
</dbReference>